<evidence type="ECO:0000259" key="1">
    <source>
        <dbReference type="Pfam" id="PF01636"/>
    </source>
</evidence>
<dbReference type="InterPro" id="IPR011009">
    <property type="entry name" value="Kinase-like_dom_sf"/>
</dbReference>
<name>A0A165CBQ6_9BASI</name>
<organism evidence="2 3">
    <name type="scientific">Calocera cornea HHB12733</name>
    <dbReference type="NCBI Taxonomy" id="1353952"/>
    <lineage>
        <taxon>Eukaryota</taxon>
        <taxon>Fungi</taxon>
        <taxon>Dikarya</taxon>
        <taxon>Basidiomycota</taxon>
        <taxon>Agaricomycotina</taxon>
        <taxon>Dacrymycetes</taxon>
        <taxon>Dacrymycetales</taxon>
        <taxon>Dacrymycetaceae</taxon>
        <taxon>Calocera</taxon>
    </lineage>
</organism>
<dbReference type="InterPro" id="IPR002575">
    <property type="entry name" value="Aminoglycoside_PTrfase"/>
</dbReference>
<gene>
    <name evidence="2" type="ORF">CALCODRAFT_504606</name>
</gene>
<sequence>MVHNGRLSGLIDWETSGWIPPYWDHFCTRWWGSEVCKTSVELAIPQHVYREQSSMSCMRRSE</sequence>
<protein>
    <recommendedName>
        <fullName evidence="1">Aminoglycoside phosphotransferase domain-containing protein</fullName>
    </recommendedName>
</protein>
<proteinExistence type="predicted"/>
<dbReference type="EMBL" id="KV424162">
    <property type="protein sequence ID" value="KZT50546.1"/>
    <property type="molecule type" value="Genomic_DNA"/>
</dbReference>
<feature type="domain" description="Aminoglycoside phosphotransferase" evidence="1">
    <location>
        <begin position="1"/>
        <end position="34"/>
    </location>
</feature>
<dbReference type="InParanoid" id="A0A165CBQ6"/>
<evidence type="ECO:0000313" key="3">
    <source>
        <dbReference type="Proteomes" id="UP000076842"/>
    </source>
</evidence>
<dbReference type="SUPFAM" id="SSF56112">
    <property type="entry name" value="Protein kinase-like (PK-like)"/>
    <property type="match status" value="1"/>
</dbReference>
<dbReference type="OrthoDB" id="2906425at2759"/>
<dbReference type="Proteomes" id="UP000076842">
    <property type="component" value="Unassembled WGS sequence"/>
</dbReference>
<evidence type="ECO:0000313" key="2">
    <source>
        <dbReference type="EMBL" id="KZT50546.1"/>
    </source>
</evidence>
<dbReference type="Pfam" id="PF01636">
    <property type="entry name" value="APH"/>
    <property type="match status" value="1"/>
</dbReference>
<dbReference type="AlphaFoldDB" id="A0A165CBQ6"/>
<keyword evidence="3" id="KW-1185">Reference proteome</keyword>
<reference evidence="2 3" key="1">
    <citation type="journal article" date="2016" name="Mol. Biol. Evol.">
        <title>Comparative Genomics of Early-Diverging Mushroom-Forming Fungi Provides Insights into the Origins of Lignocellulose Decay Capabilities.</title>
        <authorList>
            <person name="Nagy L.G."/>
            <person name="Riley R."/>
            <person name="Tritt A."/>
            <person name="Adam C."/>
            <person name="Daum C."/>
            <person name="Floudas D."/>
            <person name="Sun H."/>
            <person name="Yadav J.S."/>
            <person name="Pangilinan J."/>
            <person name="Larsson K.H."/>
            <person name="Matsuura K."/>
            <person name="Barry K."/>
            <person name="Labutti K."/>
            <person name="Kuo R."/>
            <person name="Ohm R.A."/>
            <person name="Bhattacharya S.S."/>
            <person name="Shirouzu T."/>
            <person name="Yoshinaga Y."/>
            <person name="Martin F.M."/>
            <person name="Grigoriev I.V."/>
            <person name="Hibbett D.S."/>
        </authorList>
    </citation>
    <scope>NUCLEOTIDE SEQUENCE [LARGE SCALE GENOMIC DNA]</scope>
    <source>
        <strain evidence="2 3">HHB12733</strain>
    </source>
</reference>
<accession>A0A165CBQ6</accession>